<keyword evidence="2" id="KW-1185">Reference proteome</keyword>
<name>A0A2P5DJR6_PARAD</name>
<evidence type="ECO:0008006" key="3">
    <source>
        <dbReference type="Google" id="ProtNLM"/>
    </source>
</evidence>
<dbReference type="Proteomes" id="UP000237105">
    <property type="component" value="Unassembled WGS sequence"/>
</dbReference>
<protein>
    <recommendedName>
        <fullName evidence="3">Ribosomal protein</fullName>
    </recommendedName>
</protein>
<evidence type="ECO:0000313" key="2">
    <source>
        <dbReference type="Proteomes" id="UP000237105"/>
    </source>
</evidence>
<dbReference type="AlphaFoldDB" id="A0A2P5DJR6"/>
<sequence>MSLFVSISSLQLTLNKGKVNTDQRQKKEHFRMTFSINGAPICDKALKQIEITKTHRSLNTLKGKASKGLKKRQVRSIKRRATKVVAIVTEFLPKAKKVSRVIPNKVTRLLLPRLQR</sequence>
<dbReference type="EMBL" id="JXTB01000033">
    <property type="protein sequence ID" value="PON73523.1"/>
    <property type="molecule type" value="Genomic_DNA"/>
</dbReference>
<accession>A0A2P5DJR6</accession>
<gene>
    <name evidence="1" type="ORF">PanWU01x14_057050</name>
</gene>
<reference evidence="2" key="1">
    <citation type="submission" date="2016-06" db="EMBL/GenBank/DDBJ databases">
        <title>Parallel loss of symbiosis genes in relatives of nitrogen-fixing non-legume Parasponia.</title>
        <authorList>
            <person name="Van Velzen R."/>
            <person name="Holmer R."/>
            <person name="Bu F."/>
            <person name="Rutten L."/>
            <person name="Van Zeijl A."/>
            <person name="Liu W."/>
            <person name="Santuari L."/>
            <person name="Cao Q."/>
            <person name="Sharma T."/>
            <person name="Shen D."/>
            <person name="Roswanjaya Y."/>
            <person name="Wardhani T."/>
            <person name="Kalhor M.S."/>
            <person name="Jansen J."/>
            <person name="Van den Hoogen J."/>
            <person name="Gungor B."/>
            <person name="Hartog M."/>
            <person name="Hontelez J."/>
            <person name="Verver J."/>
            <person name="Yang W.-C."/>
            <person name="Schijlen E."/>
            <person name="Repin R."/>
            <person name="Schilthuizen M."/>
            <person name="Schranz E."/>
            <person name="Heidstra R."/>
            <person name="Miyata K."/>
            <person name="Fedorova E."/>
            <person name="Kohlen W."/>
            <person name="Bisseling T."/>
            <person name="Smit S."/>
            <person name="Geurts R."/>
        </authorList>
    </citation>
    <scope>NUCLEOTIDE SEQUENCE [LARGE SCALE GENOMIC DNA]</scope>
    <source>
        <strain evidence="2">cv. WU1-14</strain>
    </source>
</reference>
<proteinExistence type="predicted"/>
<comment type="caution">
    <text evidence="1">The sequence shown here is derived from an EMBL/GenBank/DDBJ whole genome shotgun (WGS) entry which is preliminary data.</text>
</comment>
<evidence type="ECO:0000313" key="1">
    <source>
        <dbReference type="EMBL" id="PON73523.1"/>
    </source>
</evidence>
<organism evidence="1 2">
    <name type="scientific">Parasponia andersonii</name>
    <name type="common">Sponia andersonii</name>
    <dbReference type="NCBI Taxonomy" id="3476"/>
    <lineage>
        <taxon>Eukaryota</taxon>
        <taxon>Viridiplantae</taxon>
        <taxon>Streptophyta</taxon>
        <taxon>Embryophyta</taxon>
        <taxon>Tracheophyta</taxon>
        <taxon>Spermatophyta</taxon>
        <taxon>Magnoliopsida</taxon>
        <taxon>eudicotyledons</taxon>
        <taxon>Gunneridae</taxon>
        <taxon>Pentapetalae</taxon>
        <taxon>rosids</taxon>
        <taxon>fabids</taxon>
        <taxon>Rosales</taxon>
        <taxon>Cannabaceae</taxon>
        <taxon>Parasponia</taxon>
    </lineage>
</organism>